<dbReference type="PROSITE" id="PS51450">
    <property type="entry name" value="LRR"/>
    <property type="match status" value="2"/>
</dbReference>
<reference evidence="5 6" key="1">
    <citation type="journal article" date="2021" name="Elife">
        <title>Chloroplast acquisition without the gene transfer in kleptoplastic sea slugs, Plakobranchus ocellatus.</title>
        <authorList>
            <person name="Maeda T."/>
            <person name="Takahashi S."/>
            <person name="Yoshida T."/>
            <person name="Shimamura S."/>
            <person name="Takaki Y."/>
            <person name="Nagai Y."/>
            <person name="Toyoda A."/>
            <person name="Suzuki Y."/>
            <person name="Arimoto A."/>
            <person name="Ishii H."/>
            <person name="Satoh N."/>
            <person name="Nishiyama T."/>
            <person name="Hasebe M."/>
            <person name="Maruyama T."/>
            <person name="Minagawa J."/>
            <person name="Obokata J."/>
            <person name="Shigenobu S."/>
        </authorList>
    </citation>
    <scope>NUCLEOTIDE SEQUENCE [LARGE SCALE GENOMIC DNA]</scope>
</reference>
<feature type="compositionally biased region" description="Low complexity" evidence="3">
    <location>
        <begin position="107"/>
        <end position="131"/>
    </location>
</feature>
<dbReference type="InterPro" id="IPR001611">
    <property type="entry name" value="Leu-rich_rpt"/>
</dbReference>
<keyword evidence="1" id="KW-0433">Leucine-rich repeat</keyword>
<dbReference type="SMART" id="SM00369">
    <property type="entry name" value="LRR_TYP"/>
    <property type="match status" value="11"/>
</dbReference>
<dbReference type="PANTHER" id="PTHR48051">
    <property type="match status" value="1"/>
</dbReference>
<evidence type="ECO:0000256" key="1">
    <source>
        <dbReference type="ARBA" id="ARBA00022614"/>
    </source>
</evidence>
<evidence type="ECO:0000313" key="5">
    <source>
        <dbReference type="EMBL" id="GFR76234.1"/>
    </source>
</evidence>
<dbReference type="SMART" id="SM00364">
    <property type="entry name" value="LRR_BAC"/>
    <property type="match status" value="7"/>
</dbReference>
<dbReference type="InterPro" id="IPR032675">
    <property type="entry name" value="LRR_dom_sf"/>
</dbReference>
<feature type="region of interest" description="Disordered" evidence="3">
    <location>
        <begin position="1"/>
        <end position="149"/>
    </location>
</feature>
<dbReference type="InterPro" id="IPR055414">
    <property type="entry name" value="LRR_R13L4/SHOC2-like"/>
</dbReference>
<dbReference type="Gene3D" id="3.80.10.10">
    <property type="entry name" value="Ribonuclease Inhibitor"/>
    <property type="match status" value="3"/>
</dbReference>
<proteinExistence type="predicted"/>
<dbReference type="Pfam" id="PF23598">
    <property type="entry name" value="LRR_14"/>
    <property type="match status" value="1"/>
</dbReference>
<dbReference type="SUPFAM" id="SSF52540">
    <property type="entry name" value="P-loop containing nucleoside triphosphate hydrolases"/>
    <property type="match status" value="1"/>
</dbReference>
<feature type="compositionally biased region" description="Low complexity" evidence="3">
    <location>
        <begin position="65"/>
        <end position="81"/>
    </location>
</feature>
<dbReference type="AlphaFoldDB" id="A0AAV4FT03"/>
<keyword evidence="6" id="KW-1185">Reference proteome</keyword>
<dbReference type="Proteomes" id="UP000762676">
    <property type="component" value="Unassembled WGS sequence"/>
</dbReference>
<protein>
    <submittedName>
        <fullName evidence="5">Malignant fibrous histiocytoma-amplified sequence 1-like protein</fullName>
    </submittedName>
</protein>
<dbReference type="Gene3D" id="3.40.50.300">
    <property type="entry name" value="P-loop containing nucleotide triphosphate hydrolases"/>
    <property type="match status" value="1"/>
</dbReference>
<dbReference type="GO" id="GO:0005737">
    <property type="term" value="C:cytoplasm"/>
    <property type="evidence" value="ECO:0007669"/>
    <property type="project" value="TreeGrafter"/>
</dbReference>
<keyword evidence="2" id="KW-0677">Repeat</keyword>
<gene>
    <name evidence="5" type="ORF">ElyMa_003939300</name>
</gene>
<name>A0AAV4FT03_9GAST</name>
<dbReference type="PANTHER" id="PTHR48051:SF1">
    <property type="entry name" value="RAS SUPPRESSOR PROTEIN 1"/>
    <property type="match status" value="1"/>
</dbReference>
<evidence type="ECO:0000256" key="2">
    <source>
        <dbReference type="ARBA" id="ARBA00022737"/>
    </source>
</evidence>
<dbReference type="InterPro" id="IPR003591">
    <property type="entry name" value="Leu-rich_rpt_typical-subtyp"/>
</dbReference>
<feature type="domain" description="Disease resistance R13L4/SHOC-2-like LRR" evidence="4">
    <location>
        <begin position="385"/>
        <end position="485"/>
    </location>
</feature>
<evidence type="ECO:0000256" key="3">
    <source>
        <dbReference type="SAM" id="MobiDB-lite"/>
    </source>
</evidence>
<feature type="compositionally biased region" description="Low complexity" evidence="3">
    <location>
        <begin position="32"/>
        <end position="58"/>
    </location>
</feature>
<sequence length="1211" mass="136049">MPRSPGGPILVKSKSDMSPGRNVKFDLPPPSSSRSSPRMSGKSPTSSRTGRSPTRRSSAGGGGTARKQSSSRSPPKSTPGSPGKGSKHASPTARGGGGGKGSKDRAGSGSKKSQSPPKSASSKKGTASAKGSKADSARSKEKKPKTPELTASGLKIVDWTGQGMTTLPSNLISAKDIGHLILASNNLRSIPPEIKRMKTLEKLDLSKNGIRCSSCNDFSGLPQEMALLTNLTEFSISECNLPHVPPAIFRMTSLRVLDLSRNKVNILLPDIGQLTNLVKLNLQQTNITSLPPELAYCQELQEIYLWGNSVETLPETLPEMPNLRVLALNYRSFCGVVDPYMENILKKGQMKSEHIPMVVFELPALQVLDLESTKLNTLPDIYNIQLREFYLCKNFLQTIPPSIYSLKYLRVLDMSRNLLSNLPEDIGRLKGLKVLRLSGNSFERVPPTIGHLAHLTELDMSRNRIRRLPPEIKGLAALEILLLESNSIQSLPEEVCELTQLHTLDLTDNQIRSLPMAMHRLTRLTEAHSFHKLEKNGLWLYKNPLEQPPPEVWRTERPDNIFDYLKKLLIIKTENLQRQKIQVVGDSQSGKTSLVRALSLRKSSLTYGYSERTRLLQQTLWKTENNVEFVLNDFGGDNTYRLFYKMLLDPKGLVMLVYNAATFCKENFYNSVGQWLDMLAASTPGIVVKIVGTQVDLLQPEEAEEDDDEIKTIASAEHELKMLYPASEDSVHNLAEAEEEDDLFDVGQTSEELTVVRNTSTPAVPEPTHLEIVQEMVTQHLSTRENKVREELQHLKVEIFKMTQSKASGEIELTDMEEAALKMLRVREQKLMEILQNPIRVLPEVCSVSASDSLEGILPLIDELEHLAIDQTLFPHAQRLIPAHWNRLRAMLKQRKGYYLYWDDIEQTAQLFSIRGQELEDCIKYLEDTADVFWFGDYPGLSEIVFHKPRVLVDIVASLFRHDIRQFLQYDTNRVFTCKGKMSEEQFQEAADLFLHTGEVSRPLLNCLLFDQGFNNDDLTMLLELLPMMEICYAMPEPDAPDGPFHSRALMVIPWYNRDMDLEPLRDVWPSRPEAKERELAVIYTLPFYSPPELLPNIAAQIQDFVEERMDWQSAIYACCEAEKMLIQQTCESDGGALITVMVRGPDFADVQDLMEELVDLVNTQLSNYPGLYWKLTIPMGGATVKLANKGAAGGGVRRLSRLSRSMSFKS</sequence>
<comment type="caution">
    <text evidence="5">The sequence shown here is derived from an EMBL/GenBank/DDBJ whole genome shotgun (WGS) entry which is preliminary data.</text>
</comment>
<dbReference type="EMBL" id="BMAT01008014">
    <property type="protein sequence ID" value="GFR76234.1"/>
    <property type="molecule type" value="Genomic_DNA"/>
</dbReference>
<dbReference type="InterPro" id="IPR050216">
    <property type="entry name" value="LRR_domain-containing"/>
</dbReference>
<evidence type="ECO:0000313" key="6">
    <source>
        <dbReference type="Proteomes" id="UP000762676"/>
    </source>
</evidence>
<dbReference type="GO" id="GO:0009966">
    <property type="term" value="P:regulation of signal transduction"/>
    <property type="evidence" value="ECO:0007669"/>
    <property type="project" value="UniProtKB-ARBA"/>
</dbReference>
<accession>A0AAV4FT03</accession>
<dbReference type="InterPro" id="IPR027417">
    <property type="entry name" value="P-loop_NTPase"/>
</dbReference>
<evidence type="ECO:0000259" key="4">
    <source>
        <dbReference type="Pfam" id="PF23598"/>
    </source>
</evidence>
<dbReference type="Pfam" id="PF08477">
    <property type="entry name" value="Roc"/>
    <property type="match status" value="1"/>
</dbReference>
<organism evidence="5 6">
    <name type="scientific">Elysia marginata</name>
    <dbReference type="NCBI Taxonomy" id="1093978"/>
    <lineage>
        <taxon>Eukaryota</taxon>
        <taxon>Metazoa</taxon>
        <taxon>Spiralia</taxon>
        <taxon>Lophotrochozoa</taxon>
        <taxon>Mollusca</taxon>
        <taxon>Gastropoda</taxon>
        <taxon>Heterobranchia</taxon>
        <taxon>Euthyneura</taxon>
        <taxon>Panpulmonata</taxon>
        <taxon>Sacoglossa</taxon>
        <taxon>Placobranchoidea</taxon>
        <taxon>Plakobranchidae</taxon>
        <taxon>Elysia</taxon>
    </lineage>
</organism>
<dbReference type="SUPFAM" id="SSF52058">
    <property type="entry name" value="L domain-like"/>
    <property type="match status" value="2"/>
</dbReference>